<dbReference type="Proteomes" id="UP000826234">
    <property type="component" value="Unassembled WGS sequence"/>
</dbReference>
<sequence>TDSSTSSSSESSGEDWLIKVCCPGARHRYHRHAKTKKRMSPQLKKSGFSDNLDEEDGETESTEWRPIPSYQKFTGVPKQESSYLEWLIRLRCPRAQMEEIPDAKQAFNFNLGCVEREAFIVNPPPPVSSSSLYILKQISKQDKKCWKVKNFRELADTKTFFHCSGKADLGTEALVNERQNVGSAQSLLEKETYFVREVDRYLKHSDFLAQRRKEMLYKKWFENVSRPLLQKIQDKIDKQSSEEIEERKRKQLSLYLNYCNKKGGAFLESYSPSSYDPFFLKTCTDIWKWRKIILFPCFQLPAGKIFSPREMNELHKLELPLLPLSRQLMSAVEWLKVPPGYMESEVRQRSRTIQYAICASLMPDINRLVFILFKRRKMIPTRNESSMDFKSWGDTNKRRASSRKPDAVPTSGSLTKQMMLGSSNLKSPIKSAS</sequence>
<feature type="compositionally biased region" description="Polar residues" evidence="2">
    <location>
        <begin position="410"/>
        <end position="433"/>
    </location>
</feature>
<comment type="similarity">
    <text evidence="1">Belongs to the FAM228 family.</text>
</comment>
<name>A0ABQ7SWY1_PHRPL</name>
<keyword evidence="4" id="KW-1185">Reference proteome</keyword>
<feature type="non-terminal residue" evidence="3">
    <location>
        <position position="1"/>
    </location>
</feature>
<accession>A0ABQ7SWY1</accession>
<dbReference type="EMBL" id="JAIPUX010003289">
    <property type="protein sequence ID" value="KAH0621782.1"/>
    <property type="molecule type" value="Genomic_DNA"/>
</dbReference>
<feature type="compositionally biased region" description="Acidic residues" evidence="2">
    <location>
        <begin position="51"/>
        <end position="61"/>
    </location>
</feature>
<evidence type="ECO:0000313" key="3">
    <source>
        <dbReference type="EMBL" id="KAH0621782.1"/>
    </source>
</evidence>
<evidence type="ECO:0000256" key="1">
    <source>
        <dbReference type="ARBA" id="ARBA00007753"/>
    </source>
</evidence>
<proteinExistence type="inferred from homology"/>
<feature type="compositionally biased region" description="Basic residues" evidence="2">
    <location>
        <begin position="30"/>
        <end position="39"/>
    </location>
</feature>
<reference evidence="3 4" key="1">
    <citation type="journal article" date="2022" name="Gigascience">
        <title>A chromosome-level genome assembly and annotation of the desert horned lizard, Phrynosoma platyrhinos, provides insight into chromosomal rearrangements among reptiles.</title>
        <authorList>
            <person name="Koochekian N."/>
            <person name="Ascanio A."/>
            <person name="Farleigh K."/>
            <person name="Card D.C."/>
            <person name="Schield D.R."/>
            <person name="Castoe T.A."/>
            <person name="Jezkova T."/>
        </authorList>
    </citation>
    <scope>NUCLEOTIDE SEQUENCE [LARGE SCALE GENOMIC DNA]</scope>
    <source>
        <strain evidence="3">NK-2021</strain>
    </source>
</reference>
<dbReference type="PANTHER" id="PTHR28584:SF1">
    <property type="entry name" value="PROTEIN FAM228B"/>
    <property type="match status" value="1"/>
</dbReference>
<comment type="caution">
    <text evidence="3">The sequence shown here is derived from an EMBL/GenBank/DDBJ whole genome shotgun (WGS) entry which is preliminary data.</text>
</comment>
<evidence type="ECO:0000313" key="4">
    <source>
        <dbReference type="Proteomes" id="UP000826234"/>
    </source>
</evidence>
<evidence type="ECO:0008006" key="5">
    <source>
        <dbReference type="Google" id="ProtNLM"/>
    </source>
</evidence>
<gene>
    <name evidence="3" type="ORF">JD844_023409</name>
</gene>
<organism evidence="3 4">
    <name type="scientific">Phrynosoma platyrhinos</name>
    <name type="common">Desert horned lizard</name>
    <dbReference type="NCBI Taxonomy" id="52577"/>
    <lineage>
        <taxon>Eukaryota</taxon>
        <taxon>Metazoa</taxon>
        <taxon>Chordata</taxon>
        <taxon>Craniata</taxon>
        <taxon>Vertebrata</taxon>
        <taxon>Euteleostomi</taxon>
        <taxon>Lepidosauria</taxon>
        <taxon>Squamata</taxon>
        <taxon>Bifurcata</taxon>
        <taxon>Unidentata</taxon>
        <taxon>Episquamata</taxon>
        <taxon>Toxicofera</taxon>
        <taxon>Iguania</taxon>
        <taxon>Phrynosomatidae</taxon>
        <taxon>Phrynosomatinae</taxon>
        <taxon>Phrynosoma</taxon>
    </lineage>
</organism>
<dbReference type="InterPro" id="IPR040046">
    <property type="entry name" value="FAM228"/>
</dbReference>
<protein>
    <recommendedName>
        <fullName evidence="5">Protein FAM228B</fullName>
    </recommendedName>
</protein>
<dbReference type="PANTHER" id="PTHR28584">
    <property type="entry name" value="FAMILY WITH SEQUENCE SIMILARITY 228 MEMBER A"/>
    <property type="match status" value="1"/>
</dbReference>
<evidence type="ECO:0000256" key="2">
    <source>
        <dbReference type="SAM" id="MobiDB-lite"/>
    </source>
</evidence>
<feature type="region of interest" description="Disordered" evidence="2">
    <location>
        <begin position="30"/>
        <end position="66"/>
    </location>
</feature>
<feature type="region of interest" description="Disordered" evidence="2">
    <location>
        <begin position="385"/>
        <end position="433"/>
    </location>
</feature>